<evidence type="ECO:0000256" key="7">
    <source>
        <dbReference type="SAM" id="Phobius"/>
    </source>
</evidence>
<feature type="transmembrane region" description="Helical" evidence="7">
    <location>
        <begin position="357"/>
        <end position="383"/>
    </location>
</feature>
<feature type="transmembrane region" description="Helical" evidence="7">
    <location>
        <begin position="174"/>
        <end position="198"/>
    </location>
</feature>
<feature type="transmembrane region" description="Helical" evidence="7">
    <location>
        <begin position="304"/>
        <end position="321"/>
    </location>
</feature>
<dbReference type="PANTHER" id="PTHR30354:SF26">
    <property type="entry name" value="TRANSPORTER, PUTATIVE-RELATED"/>
    <property type="match status" value="1"/>
</dbReference>
<feature type="compositionally biased region" description="Low complexity" evidence="6">
    <location>
        <begin position="242"/>
        <end position="261"/>
    </location>
</feature>
<dbReference type="GO" id="GO:0015128">
    <property type="term" value="F:gluconate transmembrane transporter activity"/>
    <property type="evidence" value="ECO:0007669"/>
    <property type="project" value="InterPro"/>
</dbReference>
<feature type="transmembrane region" description="Helical" evidence="7">
    <location>
        <begin position="137"/>
        <end position="154"/>
    </location>
</feature>
<feature type="transmembrane region" description="Helical" evidence="7">
    <location>
        <begin position="333"/>
        <end position="351"/>
    </location>
</feature>
<feature type="transmembrane region" description="Helical" evidence="7">
    <location>
        <begin position="458"/>
        <end position="481"/>
    </location>
</feature>
<dbReference type="Proteomes" id="UP000245639">
    <property type="component" value="Unassembled WGS sequence"/>
</dbReference>
<dbReference type="EMBL" id="QEKW01000001">
    <property type="protein sequence ID" value="PVZ14615.1"/>
    <property type="molecule type" value="Genomic_DNA"/>
</dbReference>
<feature type="transmembrane region" description="Helical" evidence="7">
    <location>
        <begin position="113"/>
        <end position="130"/>
    </location>
</feature>
<feature type="transmembrane region" description="Helical" evidence="7">
    <location>
        <begin position="433"/>
        <end position="451"/>
    </location>
</feature>
<proteinExistence type="predicted"/>
<feature type="transmembrane region" description="Helical" evidence="7">
    <location>
        <begin position="395"/>
        <end position="413"/>
    </location>
</feature>
<feature type="transmembrane region" description="Helical" evidence="7">
    <location>
        <begin position="281"/>
        <end position="298"/>
    </location>
</feature>
<evidence type="ECO:0000259" key="8">
    <source>
        <dbReference type="Pfam" id="PF03600"/>
    </source>
</evidence>
<keyword evidence="2" id="KW-0813">Transport</keyword>
<organism evidence="9 10">
    <name type="scientific">Actinomycetospora cinnamomea</name>
    <dbReference type="NCBI Taxonomy" id="663609"/>
    <lineage>
        <taxon>Bacteria</taxon>
        <taxon>Bacillati</taxon>
        <taxon>Actinomycetota</taxon>
        <taxon>Actinomycetes</taxon>
        <taxon>Pseudonocardiales</taxon>
        <taxon>Pseudonocardiaceae</taxon>
        <taxon>Actinomycetospora</taxon>
    </lineage>
</organism>
<keyword evidence="3 7" id="KW-0812">Transmembrane</keyword>
<keyword evidence="4 7" id="KW-1133">Transmembrane helix</keyword>
<evidence type="ECO:0000256" key="4">
    <source>
        <dbReference type="ARBA" id="ARBA00022989"/>
    </source>
</evidence>
<evidence type="ECO:0000313" key="9">
    <source>
        <dbReference type="EMBL" id="PVZ14615.1"/>
    </source>
</evidence>
<keyword evidence="10" id="KW-1185">Reference proteome</keyword>
<evidence type="ECO:0000256" key="6">
    <source>
        <dbReference type="SAM" id="MobiDB-lite"/>
    </source>
</evidence>
<accession>A0A2U1FR01</accession>
<dbReference type="InterPro" id="IPR004680">
    <property type="entry name" value="Cit_transptr-like_dom"/>
</dbReference>
<sequence length="482" mass="48072">MLAALGFLTIGLILVLLLWNRAAAVVALVGVPLVAALAAGFSPGEIGDFVGEGLEGVVGVATMFVFAIVFFGVMRDAGLFDPVIRRLVGAAGSAPVGVCVATTALACVVHLDGAGATTFLIAVPAMLPVFDRLGMSRLVLTACVGLGAGVMNLLPWGGPTARAATVVQADATELWVPLIPAQIAGVVAALGVAAFLGLRERRRLALANGVSPGDDPGGSGGSSGDARSGTATEIPHPADTDPAGPSSAGPEAAASSTAPGGLATAARPSDAEDLTRPRLRWVNAGLTLLVLVALVLGLASPETVFLAAAVLALLINYRGLHVQTARIQAHAQGAMLMATTLLAAGVLLGVLDGTGMVAAMAGTLAGAVPAGLAPALPLVVGVLGVPLSLLFGPDAYYFGVLPVLVEVGNQVGVNGLDLARASLLGEETVGFPISPLTGAFYLLVGLGGVEIGRHIRALLGWAWLVSLVMLAVAALTGAVALW</sequence>
<keyword evidence="5 7" id="KW-0472">Membrane</keyword>
<name>A0A2U1FR01_9PSEU</name>
<dbReference type="Pfam" id="PF03600">
    <property type="entry name" value="CitMHS"/>
    <property type="match status" value="1"/>
</dbReference>
<dbReference type="OrthoDB" id="5329450at2"/>
<dbReference type="GO" id="GO:0005886">
    <property type="term" value="C:plasma membrane"/>
    <property type="evidence" value="ECO:0007669"/>
    <property type="project" value="TreeGrafter"/>
</dbReference>
<evidence type="ECO:0000256" key="2">
    <source>
        <dbReference type="ARBA" id="ARBA00022448"/>
    </source>
</evidence>
<feature type="domain" description="Citrate transporter-like" evidence="8">
    <location>
        <begin position="15"/>
        <end position="425"/>
    </location>
</feature>
<reference evidence="9 10" key="1">
    <citation type="submission" date="2018-04" db="EMBL/GenBank/DDBJ databases">
        <title>Genomic Encyclopedia of Type Strains, Phase IV (KMG-IV): sequencing the most valuable type-strain genomes for metagenomic binning, comparative biology and taxonomic classification.</title>
        <authorList>
            <person name="Goeker M."/>
        </authorList>
    </citation>
    <scope>NUCLEOTIDE SEQUENCE [LARGE SCALE GENOMIC DNA]</scope>
    <source>
        <strain evidence="9 10">DSM 45771</strain>
    </source>
</reference>
<dbReference type="RefSeq" id="WP_116706437.1">
    <property type="nucleotide sequence ID" value="NZ_QEKW01000001.1"/>
</dbReference>
<dbReference type="InterPro" id="IPR003474">
    <property type="entry name" value="Glcn_transporter"/>
</dbReference>
<feature type="transmembrane region" description="Helical" evidence="7">
    <location>
        <begin position="56"/>
        <end position="75"/>
    </location>
</feature>
<feature type="region of interest" description="Disordered" evidence="6">
    <location>
        <begin position="208"/>
        <end position="270"/>
    </location>
</feature>
<protein>
    <submittedName>
        <fullName evidence="9">CitMHS family citrate-Mg2+:H+ or citrate-Ca2+:H+ symporter</fullName>
    </submittedName>
</protein>
<evidence type="ECO:0000256" key="3">
    <source>
        <dbReference type="ARBA" id="ARBA00022692"/>
    </source>
</evidence>
<dbReference type="PANTHER" id="PTHR30354">
    <property type="entry name" value="GNT FAMILY GLUCONATE TRANSPORTER"/>
    <property type="match status" value="1"/>
</dbReference>
<evidence type="ECO:0000313" key="10">
    <source>
        <dbReference type="Proteomes" id="UP000245639"/>
    </source>
</evidence>
<comment type="subcellular location">
    <subcellularLocation>
        <location evidence="1">Membrane</location>
        <topology evidence="1">Multi-pass membrane protein</topology>
    </subcellularLocation>
</comment>
<feature type="transmembrane region" description="Helical" evidence="7">
    <location>
        <begin position="87"/>
        <end position="107"/>
    </location>
</feature>
<evidence type="ECO:0000256" key="1">
    <source>
        <dbReference type="ARBA" id="ARBA00004141"/>
    </source>
</evidence>
<dbReference type="AlphaFoldDB" id="A0A2U1FR01"/>
<evidence type="ECO:0000256" key="5">
    <source>
        <dbReference type="ARBA" id="ARBA00023136"/>
    </source>
</evidence>
<gene>
    <name evidence="9" type="ORF">C8D89_101482</name>
</gene>
<comment type="caution">
    <text evidence="9">The sequence shown here is derived from an EMBL/GenBank/DDBJ whole genome shotgun (WGS) entry which is preliminary data.</text>
</comment>